<evidence type="ECO:0000256" key="1">
    <source>
        <dbReference type="SAM" id="Phobius"/>
    </source>
</evidence>
<feature type="transmembrane region" description="Helical" evidence="1">
    <location>
        <begin position="118"/>
        <end position="140"/>
    </location>
</feature>
<evidence type="ECO:0000313" key="3">
    <source>
        <dbReference type="Proteomes" id="UP000639010"/>
    </source>
</evidence>
<proteinExistence type="predicted"/>
<feature type="transmembrane region" description="Helical" evidence="1">
    <location>
        <begin position="160"/>
        <end position="181"/>
    </location>
</feature>
<feature type="transmembrane region" description="Helical" evidence="1">
    <location>
        <begin position="427"/>
        <end position="449"/>
    </location>
</feature>
<feature type="transmembrane region" description="Helical" evidence="1">
    <location>
        <begin position="226"/>
        <end position="248"/>
    </location>
</feature>
<keyword evidence="1" id="KW-0812">Transmembrane</keyword>
<feature type="transmembrane region" description="Helical" evidence="1">
    <location>
        <begin position="269"/>
        <end position="289"/>
    </location>
</feature>
<feature type="transmembrane region" description="Helical" evidence="1">
    <location>
        <begin position="12"/>
        <end position="28"/>
    </location>
</feature>
<dbReference type="NCBIfam" id="TIGR04370">
    <property type="entry name" value="glyco_rpt_poly"/>
    <property type="match status" value="1"/>
</dbReference>
<protein>
    <submittedName>
        <fullName evidence="2">Oligosaccharide repeat unit polymerase</fullName>
    </submittedName>
</protein>
<feature type="transmembrane region" description="Helical" evidence="1">
    <location>
        <begin position="404"/>
        <end position="421"/>
    </location>
</feature>
<dbReference type="EMBL" id="JADBGG010000066">
    <property type="protein sequence ID" value="MBE1427379.1"/>
    <property type="molecule type" value="Genomic_DNA"/>
</dbReference>
<dbReference type="Pfam" id="PF14296">
    <property type="entry name" value="O-ag_pol_Wzy"/>
    <property type="match status" value="1"/>
</dbReference>
<reference evidence="2 3" key="1">
    <citation type="submission" date="2020-10" db="EMBL/GenBank/DDBJ databases">
        <title>Genomic Encyclopedia of Type Strains, Phase IV (KMG-IV): sequencing the most valuable type-strain genomes for metagenomic binning, comparative biology and taxonomic classification.</title>
        <authorList>
            <person name="Goeker M."/>
        </authorList>
    </citation>
    <scope>NUCLEOTIDE SEQUENCE [LARGE SCALE GENOMIC DNA]</scope>
    <source>
        <strain evidence="2 3">DSM 4194</strain>
    </source>
</reference>
<feature type="transmembrane region" description="Helical" evidence="1">
    <location>
        <begin position="193"/>
        <end position="220"/>
    </location>
</feature>
<dbReference type="InterPro" id="IPR029468">
    <property type="entry name" value="O-ag_pol_Wzy"/>
</dbReference>
<keyword evidence="3" id="KW-1185">Reference proteome</keyword>
<sequence length="461" mass="52119">MNKNWEMHVSTVFVFWALFFVMCTYAHFKTFYLFINAYIIPLCLFHLGIVIPNAYGMLSNFKWDKSSSFHMWLEYASWYVVLSVACIGVGVGLSMKNKKIIVVSDGIRFKITQTFNKLYLDGIGLLIASVIFLIMALISLGNLFAYSRADFFHGVGDTRGLGLFMMCLPSAAIVLMIGACSRKEKIFAATISLITFAVFLLSGYRSAALFPALVGVIIWVKVKNKIPLVVSLSAILFVLFIIPVIGMLRSVGPYNEMNTQHFKKSIQKANIENSFIELGSTIGVLAHTLRLVPAVDDYRYGITYVKSFRDSIPNIMPEMNKSYRKESSNRAMLDHKVIGKMAVPSDWITYRIAPDKYHKGEGVGFSAIGEPYLNFGIVGVVIFFLSIGYCLGRLDDSYLLDKPNLLLFLCAMFWFLIRTVRNDFSNFIKPAIFIFIIVVIWRFTACALLKNLKNNKLVKIK</sequence>
<gene>
    <name evidence="2" type="ORF">H4684_004073</name>
</gene>
<feature type="transmembrane region" description="Helical" evidence="1">
    <location>
        <begin position="372"/>
        <end position="392"/>
    </location>
</feature>
<comment type="caution">
    <text evidence="2">The sequence shown here is derived from an EMBL/GenBank/DDBJ whole genome shotgun (WGS) entry which is preliminary data.</text>
</comment>
<keyword evidence="1" id="KW-0472">Membrane</keyword>
<name>A0ABR9H9K1_9BACT</name>
<dbReference type="Proteomes" id="UP000639010">
    <property type="component" value="Unassembled WGS sequence"/>
</dbReference>
<feature type="transmembrane region" description="Helical" evidence="1">
    <location>
        <begin position="75"/>
        <end position="93"/>
    </location>
</feature>
<feature type="transmembrane region" description="Helical" evidence="1">
    <location>
        <begin position="35"/>
        <end position="55"/>
    </location>
</feature>
<accession>A0ABR9H9K1</accession>
<evidence type="ECO:0000313" key="2">
    <source>
        <dbReference type="EMBL" id="MBE1427379.1"/>
    </source>
</evidence>
<keyword evidence="1" id="KW-1133">Transmembrane helix</keyword>
<organism evidence="2 3">
    <name type="scientific">Desulfomicrobium macestii</name>
    <dbReference type="NCBI Taxonomy" id="90731"/>
    <lineage>
        <taxon>Bacteria</taxon>
        <taxon>Pseudomonadati</taxon>
        <taxon>Thermodesulfobacteriota</taxon>
        <taxon>Desulfovibrionia</taxon>
        <taxon>Desulfovibrionales</taxon>
        <taxon>Desulfomicrobiaceae</taxon>
        <taxon>Desulfomicrobium</taxon>
    </lineage>
</organism>